<dbReference type="Gene3D" id="3.90.550.10">
    <property type="entry name" value="Spore Coat Polysaccharide Biosynthesis Protein SpsA, Chain A"/>
    <property type="match status" value="1"/>
</dbReference>
<dbReference type="AlphaFoldDB" id="A0AA42CSW6"/>
<dbReference type="GO" id="GO:0016757">
    <property type="term" value="F:glycosyltransferase activity"/>
    <property type="evidence" value="ECO:0007669"/>
    <property type="project" value="UniProtKB-KW"/>
</dbReference>
<dbReference type="SUPFAM" id="SSF53448">
    <property type="entry name" value="Nucleotide-diphospho-sugar transferases"/>
    <property type="match status" value="1"/>
</dbReference>
<dbReference type="EC" id="2.4.-.-" evidence="3"/>
<keyword evidence="1" id="KW-0472">Membrane</keyword>
<feature type="transmembrane region" description="Helical" evidence="1">
    <location>
        <begin position="319"/>
        <end position="339"/>
    </location>
</feature>
<keyword evidence="4" id="KW-1185">Reference proteome</keyword>
<dbReference type="PANTHER" id="PTHR43646:SF3">
    <property type="entry name" value="SLR1566 PROTEIN"/>
    <property type="match status" value="1"/>
</dbReference>
<protein>
    <submittedName>
        <fullName evidence="3">Glycosyltransferase</fullName>
        <ecNumber evidence="3">2.4.-.-</ecNumber>
    </submittedName>
</protein>
<dbReference type="InterPro" id="IPR017832">
    <property type="entry name" value="Glyco_trans_2_hopen-assoc_HpnB"/>
</dbReference>
<keyword evidence="1" id="KW-0812">Transmembrane</keyword>
<keyword evidence="3" id="KW-0328">Glycosyltransferase</keyword>
<accession>A0AA42CSW6</accession>
<dbReference type="PANTHER" id="PTHR43646">
    <property type="entry name" value="GLYCOSYLTRANSFERASE"/>
    <property type="match status" value="1"/>
</dbReference>
<feature type="transmembrane region" description="Helical" evidence="1">
    <location>
        <begin position="12"/>
        <end position="29"/>
    </location>
</feature>
<keyword evidence="3" id="KW-0808">Transferase</keyword>
<evidence type="ECO:0000313" key="4">
    <source>
        <dbReference type="Proteomes" id="UP001165565"/>
    </source>
</evidence>
<dbReference type="NCBIfam" id="TIGR03469">
    <property type="entry name" value="HpnB"/>
    <property type="match status" value="1"/>
</dbReference>
<evidence type="ECO:0000259" key="2">
    <source>
        <dbReference type="Pfam" id="PF00535"/>
    </source>
</evidence>
<dbReference type="Proteomes" id="UP001165565">
    <property type="component" value="Unassembled WGS sequence"/>
</dbReference>
<evidence type="ECO:0000313" key="3">
    <source>
        <dbReference type="EMBL" id="MCW6537694.1"/>
    </source>
</evidence>
<dbReference type="EMBL" id="JANFAV010000029">
    <property type="protein sequence ID" value="MCW6537694.1"/>
    <property type="molecule type" value="Genomic_DNA"/>
</dbReference>
<dbReference type="InterPro" id="IPR029044">
    <property type="entry name" value="Nucleotide-diphossugar_trans"/>
</dbReference>
<sequence length="386" mass="40943">MVPAGGDDPVIWSWIAGLSLAIWLVLVFARHGFWLARERDTRDLPAAPASWPDVVAVVPARDEAALIARSLGSLAAQDYPGAFRIILVDDSSSDGTGDIARALASPRVEVAQGLPLAAGWTGKLWAVAQGVERAGASPTYLWLTDADIEHAPDTLRMLVTRAEAGKLALVSLMARLHCATLAERMLIPAFVFFFQLLYPFGLMNRATGPGGAAGGCMLVRREALEAAGGIAAIRDALIDDCTLGALLKRQGRIWLGLTDRSRSIRPNDGFGAMAAMIARSAYAQLGYSPPLLAGTILGLAVVYLAPPLLAIFAHGFARFAGLGAWALMTIAFQPMLAFYRRSPLWGVALPAIAAFYAGCTLLSAWQHARGRGGMWKGRAQAAAGAR</sequence>
<feature type="transmembrane region" description="Helical" evidence="1">
    <location>
        <begin position="345"/>
        <end position="365"/>
    </location>
</feature>
<evidence type="ECO:0000256" key="1">
    <source>
        <dbReference type="SAM" id="Phobius"/>
    </source>
</evidence>
<dbReference type="InterPro" id="IPR001173">
    <property type="entry name" value="Glyco_trans_2-like"/>
</dbReference>
<feature type="transmembrane region" description="Helical" evidence="1">
    <location>
        <begin position="181"/>
        <end position="200"/>
    </location>
</feature>
<gene>
    <name evidence="3" type="ORF">NEE01_23210</name>
</gene>
<reference evidence="3" key="1">
    <citation type="submission" date="2022-06" db="EMBL/GenBank/DDBJ databases">
        <title>Sphingomonas sp. nov. isolated from rhizosphere soil of tomato.</title>
        <authorList>
            <person name="Dong H."/>
            <person name="Gao R."/>
        </authorList>
    </citation>
    <scope>NUCLEOTIDE SEQUENCE</scope>
    <source>
        <strain evidence="3">MMSM24</strain>
    </source>
</reference>
<proteinExistence type="predicted"/>
<feature type="domain" description="Glycosyltransferase 2-like" evidence="2">
    <location>
        <begin position="57"/>
        <end position="225"/>
    </location>
</feature>
<organism evidence="3 4">
    <name type="scientific">Sphingomonas lycopersici</name>
    <dbReference type="NCBI Taxonomy" id="2951807"/>
    <lineage>
        <taxon>Bacteria</taxon>
        <taxon>Pseudomonadati</taxon>
        <taxon>Pseudomonadota</taxon>
        <taxon>Alphaproteobacteria</taxon>
        <taxon>Sphingomonadales</taxon>
        <taxon>Sphingomonadaceae</taxon>
        <taxon>Sphingomonas</taxon>
    </lineage>
</organism>
<dbReference type="RefSeq" id="WP_265271866.1">
    <property type="nucleotide sequence ID" value="NZ_JANFAU010000023.1"/>
</dbReference>
<comment type="caution">
    <text evidence="3">The sequence shown here is derived from an EMBL/GenBank/DDBJ whole genome shotgun (WGS) entry which is preliminary data.</text>
</comment>
<keyword evidence="1" id="KW-1133">Transmembrane helix</keyword>
<feature type="transmembrane region" description="Helical" evidence="1">
    <location>
        <begin position="291"/>
        <end position="312"/>
    </location>
</feature>
<dbReference type="Pfam" id="PF00535">
    <property type="entry name" value="Glycos_transf_2"/>
    <property type="match status" value="1"/>
</dbReference>
<name>A0AA42CSW6_9SPHN</name>